<dbReference type="GO" id="GO:0005886">
    <property type="term" value="C:plasma membrane"/>
    <property type="evidence" value="ECO:0007669"/>
    <property type="project" value="UniProtKB-SubCell"/>
</dbReference>
<keyword evidence="5 8" id="KW-1133">Transmembrane helix</keyword>
<feature type="transmembrane region" description="Helical" evidence="8">
    <location>
        <begin position="311"/>
        <end position="334"/>
    </location>
</feature>
<dbReference type="InterPro" id="IPR011701">
    <property type="entry name" value="MFS"/>
</dbReference>
<feature type="transmembrane region" description="Helical" evidence="8">
    <location>
        <begin position="180"/>
        <end position="202"/>
    </location>
</feature>
<sequence>MSERTLPSPRPAPEDSAERAGTRPGLALAVLLTCQLMIVLDITVMNVALPHIRADLGFSTTGLSWVMNAYTLAFGGMLLLGGRAGDLFGRRRLFIGGIAVFTVASFVGGTADTPALLIAARIAQGLGSAAAGPSTLALITTTFTEPQRRMRALALFGGVSSAGFAIGLILGGLLTELFSWRSVLFINVPFGIAIAVLARRILAEPERRPSRLDLPGAVTASAGVASLVYGFIRAGDEGWSDPGSQILLVAGALLLAAFVTIEARTRHPLLPLRLFADRNRATGYAMFFLGPMSAMSTFFFLTQYLQDVREFSSLATGFAFVPLAAVLFTMTRLAPRLLPRFGPRPLAVAGTTSLALALAWLTRLTPDSAYLPGMFGPMVLMGLGMGLAFAPMNIVIMSSVPADDAGAAGGALQTLQQTGGALGLAVLVTVYGTTTQDAAADGRSGADVLVDGMTSVFTAAVGIAAIAFLVALTFRRRERT</sequence>
<feature type="transmembrane region" description="Helical" evidence="8">
    <location>
        <begin position="452"/>
        <end position="474"/>
    </location>
</feature>
<comment type="subcellular location">
    <subcellularLocation>
        <location evidence="1">Cell membrane</location>
        <topology evidence="1">Multi-pass membrane protein</topology>
    </subcellularLocation>
</comment>
<evidence type="ECO:0000259" key="9">
    <source>
        <dbReference type="PROSITE" id="PS50850"/>
    </source>
</evidence>
<evidence type="ECO:0000256" key="3">
    <source>
        <dbReference type="ARBA" id="ARBA00022475"/>
    </source>
</evidence>
<feature type="transmembrane region" description="Helical" evidence="8">
    <location>
        <begin position="284"/>
        <end position="305"/>
    </location>
</feature>
<dbReference type="GO" id="GO:0022857">
    <property type="term" value="F:transmembrane transporter activity"/>
    <property type="evidence" value="ECO:0007669"/>
    <property type="project" value="InterPro"/>
</dbReference>
<dbReference type="InterPro" id="IPR036259">
    <property type="entry name" value="MFS_trans_sf"/>
</dbReference>
<feature type="transmembrane region" description="Helical" evidence="8">
    <location>
        <begin position="214"/>
        <end position="232"/>
    </location>
</feature>
<evidence type="ECO:0000256" key="7">
    <source>
        <dbReference type="SAM" id="MobiDB-lite"/>
    </source>
</evidence>
<proteinExistence type="predicted"/>
<dbReference type="Pfam" id="PF07690">
    <property type="entry name" value="MFS_1"/>
    <property type="match status" value="1"/>
</dbReference>
<feature type="region of interest" description="Disordered" evidence="7">
    <location>
        <begin position="1"/>
        <end position="20"/>
    </location>
</feature>
<evidence type="ECO:0000313" key="11">
    <source>
        <dbReference type="Proteomes" id="UP000243528"/>
    </source>
</evidence>
<reference evidence="10 11" key="1">
    <citation type="submission" date="2018-03" db="EMBL/GenBank/DDBJ databases">
        <title>Genomic Encyclopedia of Archaeal and Bacterial Type Strains, Phase II (KMG-II): from individual species to whole genera.</title>
        <authorList>
            <person name="Goeker M."/>
        </authorList>
    </citation>
    <scope>NUCLEOTIDE SEQUENCE [LARGE SCALE GENOMIC DNA]</scope>
    <source>
        <strain evidence="10 11">DSM 45211</strain>
    </source>
</reference>
<dbReference type="PANTHER" id="PTHR42718">
    <property type="entry name" value="MAJOR FACILITATOR SUPERFAMILY MULTIDRUG TRANSPORTER MFSC"/>
    <property type="match status" value="1"/>
</dbReference>
<feature type="transmembrane region" description="Helical" evidence="8">
    <location>
        <begin position="408"/>
        <end position="432"/>
    </location>
</feature>
<feature type="transmembrane region" description="Helical" evidence="8">
    <location>
        <begin position="93"/>
        <end position="111"/>
    </location>
</feature>
<evidence type="ECO:0000256" key="6">
    <source>
        <dbReference type="ARBA" id="ARBA00023136"/>
    </source>
</evidence>
<evidence type="ECO:0000313" key="10">
    <source>
        <dbReference type="EMBL" id="PSL06080.1"/>
    </source>
</evidence>
<dbReference type="Gene3D" id="1.20.1250.20">
    <property type="entry name" value="MFS general substrate transporter like domains"/>
    <property type="match status" value="1"/>
</dbReference>
<name>A0A2P8E9D3_9ACTN</name>
<dbReference type="InterPro" id="IPR004638">
    <property type="entry name" value="EmrB-like"/>
</dbReference>
<dbReference type="EMBL" id="PYGE01000003">
    <property type="protein sequence ID" value="PSL06080.1"/>
    <property type="molecule type" value="Genomic_DNA"/>
</dbReference>
<feature type="transmembrane region" description="Helical" evidence="8">
    <location>
        <begin position="26"/>
        <end position="49"/>
    </location>
</feature>
<feature type="transmembrane region" description="Helical" evidence="8">
    <location>
        <begin position="346"/>
        <end position="362"/>
    </location>
</feature>
<feature type="transmembrane region" description="Helical" evidence="8">
    <location>
        <begin position="61"/>
        <end position="81"/>
    </location>
</feature>
<feature type="transmembrane region" description="Helical" evidence="8">
    <location>
        <begin position="374"/>
        <end position="396"/>
    </location>
</feature>
<accession>A0A2P8E9D3</accession>
<dbReference type="Gene3D" id="1.20.1720.10">
    <property type="entry name" value="Multidrug resistance protein D"/>
    <property type="match status" value="1"/>
</dbReference>
<organism evidence="10 11">
    <name type="scientific">Haloactinopolyspora alba</name>
    <dbReference type="NCBI Taxonomy" id="648780"/>
    <lineage>
        <taxon>Bacteria</taxon>
        <taxon>Bacillati</taxon>
        <taxon>Actinomycetota</taxon>
        <taxon>Actinomycetes</taxon>
        <taxon>Jiangellales</taxon>
        <taxon>Jiangellaceae</taxon>
        <taxon>Haloactinopolyspora</taxon>
    </lineage>
</organism>
<evidence type="ECO:0000256" key="1">
    <source>
        <dbReference type="ARBA" id="ARBA00004651"/>
    </source>
</evidence>
<dbReference type="AlphaFoldDB" id="A0A2P8E9D3"/>
<evidence type="ECO:0000256" key="4">
    <source>
        <dbReference type="ARBA" id="ARBA00022692"/>
    </source>
</evidence>
<keyword evidence="2" id="KW-0813">Transport</keyword>
<dbReference type="RefSeq" id="WP_240723252.1">
    <property type="nucleotide sequence ID" value="NZ_ML142903.1"/>
</dbReference>
<dbReference type="SUPFAM" id="SSF103473">
    <property type="entry name" value="MFS general substrate transporter"/>
    <property type="match status" value="1"/>
</dbReference>
<keyword evidence="6 8" id="KW-0472">Membrane</keyword>
<gene>
    <name evidence="10" type="ORF">CLV30_103235</name>
</gene>
<dbReference type="NCBIfam" id="TIGR00711">
    <property type="entry name" value="efflux_EmrB"/>
    <property type="match status" value="1"/>
</dbReference>
<feature type="transmembrane region" description="Helical" evidence="8">
    <location>
        <begin position="117"/>
        <end position="140"/>
    </location>
</feature>
<feature type="transmembrane region" description="Helical" evidence="8">
    <location>
        <begin position="244"/>
        <end position="263"/>
    </location>
</feature>
<keyword evidence="4 8" id="KW-0812">Transmembrane</keyword>
<evidence type="ECO:0000256" key="2">
    <source>
        <dbReference type="ARBA" id="ARBA00022448"/>
    </source>
</evidence>
<feature type="domain" description="Major facilitator superfamily (MFS) profile" evidence="9">
    <location>
        <begin position="27"/>
        <end position="479"/>
    </location>
</feature>
<comment type="caution">
    <text evidence="10">The sequence shown here is derived from an EMBL/GenBank/DDBJ whole genome shotgun (WGS) entry which is preliminary data.</text>
</comment>
<feature type="transmembrane region" description="Helical" evidence="8">
    <location>
        <begin position="152"/>
        <end position="174"/>
    </location>
</feature>
<dbReference type="Proteomes" id="UP000243528">
    <property type="component" value="Unassembled WGS sequence"/>
</dbReference>
<keyword evidence="11" id="KW-1185">Reference proteome</keyword>
<dbReference type="CDD" id="cd17321">
    <property type="entry name" value="MFS_MMR_MDR_like"/>
    <property type="match status" value="1"/>
</dbReference>
<dbReference type="PANTHER" id="PTHR42718:SF46">
    <property type="entry name" value="BLR6921 PROTEIN"/>
    <property type="match status" value="1"/>
</dbReference>
<dbReference type="PROSITE" id="PS50850">
    <property type="entry name" value="MFS"/>
    <property type="match status" value="1"/>
</dbReference>
<dbReference type="InterPro" id="IPR020846">
    <property type="entry name" value="MFS_dom"/>
</dbReference>
<keyword evidence="3" id="KW-1003">Cell membrane</keyword>
<evidence type="ECO:0000256" key="5">
    <source>
        <dbReference type="ARBA" id="ARBA00022989"/>
    </source>
</evidence>
<protein>
    <submittedName>
        <fullName evidence="10">EmrB/QacA subfamily drug resistance transporter</fullName>
    </submittedName>
</protein>
<evidence type="ECO:0000256" key="8">
    <source>
        <dbReference type="SAM" id="Phobius"/>
    </source>
</evidence>